<gene>
    <name evidence="1" type="ORF">LCGC14_0894220</name>
</gene>
<name>A0A0F9PIZ8_9ZZZZ</name>
<accession>A0A0F9PIZ8</accession>
<protein>
    <submittedName>
        <fullName evidence="1">Uncharacterized protein</fullName>
    </submittedName>
</protein>
<dbReference type="AlphaFoldDB" id="A0A0F9PIZ8"/>
<organism evidence="1">
    <name type="scientific">marine sediment metagenome</name>
    <dbReference type="NCBI Taxonomy" id="412755"/>
    <lineage>
        <taxon>unclassified sequences</taxon>
        <taxon>metagenomes</taxon>
        <taxon>ecological metagenomes</taxon>
    </lineage>
</organism>
<proteinExistence type="predicted"/>
<sequence>METKKIHKGCGGEVSGRKCSKCDKVWTRTDY</sequence>
<dbReference type="EMBL" id="LAZR01002879">
    <property type="protein sequence ID" value="KKN24482.1"/>
    <property type="molecule type" value="Genomic_DNA"/>
</dbReference>
<comment type="caution">
    <text evidence="1">The sequence shown here is derived from an EMBL/GenBank/DDBJ whole genome shotgun (WGS) entry which is preliminary data.</text>
</comment>
<evidence type="ECO:0000313" key="1">
    <source>
        <dbReference type="EMBL" id="KKN24482.1"/>
    </source>
</evidence>
<reference evidence="1" key="1">
    <citation type="journal article" date="2015" name="Nature">
        <title>Complex archaea that bridge the gap between prokaryotes and eukaryotes.</title>
        <authorList>
            <person name="Spang A."/>
            <person name="Saw J.H."/>
            <person name="Jorgensen S.L."/>
            <person name="Zaremba-Niedzwiedzka K."/>
            <person name="Martijn J."/>
            <person name="Lind A.E."/>
            <person name="van Eijk R."/>
            <person name="Schleper C."/>
            <person name="Guy L."/>
            <person name="Ettema T.J."/>
        </authorList>
    </citation>
    <scope>NUCLEOTIDE SEQUENCE</scope>
</reference>
<feature type="non-terminal residue" evidence="1">
    <location>
        <position position="31"/>
    </location>
</feature>